<accession>A0A0F9TRG8</accession>
<reference evidence="1" key="1">
    <citation type="journal article" date="2015" name="Nature">
        <title>Complex archaea that bridge the gap between prokaryotes and eukaryotes.</title>
        <authorList>
            <person name="Spang A."/>
            <person name="Saw J.H."/>
            <person name="Jorgensen S.L."/>
            <person name="Zaremba-Niedzwiedzka K."/>
            <person name="Martijn J."/>
            <person name="Lind A.E."/>
            <person name="van Eijk R."/>
            <person name="Schleper C."/>
            <person name="Guy L."/>
            <person name="Ettema T.J."/>
        </authorList>
    </citation>
    <scope>NUCLEOTIDE SEQUENCE</scope>
</reference>
<organism evidence="1">
    <name type="scientific">marine sediment metagenome</name>
    <dbReference type="NCBI Taxonomy" id="412755"/>
    <lineage>
        <taxon>unclassified sequences</taxon>
        <taxon>metagenomes</taxon>
        <taxon>ecological metagenomes</taxon>
    </lineage>
</organism>
<evidence type="ECO:0000313" key="1">
    <source>
        <dbReference type="EMBL" id="KKN77542.1"/>
    </source>
</evidence>
<dbReference type="EMBL" id="LAZR01000277">
    <property type="protein sequence ID" value="KKN77542.1"/>
    <property type="molecule type" value="Genomic_DNA"/>
</dbReference>
<name>A0A0F9TRG8_9ZZZZ</name>
<gene>
    <name evidence="1" type="ORF">LCGC14_0359570</name>
</gene>
<sequence length="103" mass="11913">MNEEELPIEMRERSRENFRELFSGPMGRDVLKDILDLLYFFNDNLPAEMVEVANVGRKIVGMCGCADNPERTKEEIINGLFNTPMFTKTYKDEGGDDEEEDEN</sequence>
<dbReference type="AlphaFoldDB" id="A0A0F9TRG8"/>
<proteinExistence type="predicted"/>
<comment type="caution">
    <text evidence="1">The sequence shown here is derived from an EMBL/GenBank/DDBJ whole genome shotgun (WGS) entry which is preliminary data.</text>
</comment>
<protein>
    <submittedName>
        <fullName evidence="1">Uncharacterized protein</fullName>
    </submittedName>
</protein>